<dbReference type="EMBL" id="BAABFL010000370">
    <property type="protein sequence ID" value="GAA4650172.1"/>
    <property type="molecule type" value="Genomic_DNA"/>
</dbReference>
<keyword evidence="4" id="KW-1185">Reference proteome</keyword>
<evidence type="ECO:0000259" key="2">
    <source>
        <dbReference type="Pfam" id="PF00497"/>
    </source>
</evidence>
<reference evidence="4" key="1">
    <citation type="journal article" date="2019" name="Int. J. Syst. Evol. Microbiol.">
        <title>The Global Catalogue of Microorganisms (GCM) 10K type strain sequencing project: providing services to taxonomists for standard genome sequencing and annotation.</title>
        <authorList>
            <consortium name="The Broad Institute Genomics Platform"/>
            <consortium name="The Broad Institute Genome Sequencing Center for Infectious Disease"/>
            <person name="Wu L."/>
            <person name="Ma J."/>
        </authorList>
    </citation>
    <scope>NUCLEOTIDE SEQUENCE [LARGE SCALE GENOMIC DNA]</scope>
    <source>
        <strain evidence="4">JCM 17805</strain>
    </source>
</reference>
<dbReference type="Gene3D" id="3.40.190.10">
    <property type="entry name" value="Periplasmic binding protein-like II"/>
    <property type="match status" value="1"/>
</dbReference>
<accession>A0ABP8V2Q6</accession>
<protein>
    <recommendedName>
        <fullName evidence="2">Solute-binding protein family 3/N-terminal domain-containing protein</fullName>
    </recommendedName>
</protein>
<name>A0ABP8V2Q6_9GAMM</name>
<dbReference type="Proteomes" id="UP001500604">
    <property type="component" value="Unassembled WGS sequence"/>
</dbReference>
<feature type="domain" description="Solute-binding protein family 3/N-terminal" evidence="2">
    <location>
        <begin position="57"/>
        <end position="134"/>
    </location>
</feature>
<dbReference type="RefSeq" id="WP_345196276.1">
    <property type="nucleotide sequence ID" value="NZ_BAABFL010000370.1"/>
</dbReference>
<evidence type="ECO:0000313" key="4">
    <source>
        <dbReference type="Proteomes" id="UP001500604"/>
    </source>
</evidence>
<gene>
    <name evidence="3" type="ORF">GCM10023116_24550</name>
</gene>
<keyword evidence="1" id="KW-0732">Signal</keyword>
<sequence>MSYANLFIACLVLFISPKGSANPEGIPSAPEQPHGLKETTFHLTQEEQTYLQKKKQIRLCVDPHWLPMEGINDAGEFEGFVADYIALLQAKTGLNIELYPTRTWADSLKAARNRDCDILSSPITPARKEFMLFTLNSRLTI</sequence>
<feature type="chain" id="PRO_5045865430" description="Solute-binding protein family 3/N-terminal domain-containing protein" evidence="1">
    <location>
        <begin position="22"/>
        <end position="141"/>
    </location>
</feature>
<feature type="signal peptide" evidence="1">
    <location>
        <begin position="1"/>
        <end position="21"/>
    </location>
</feature>
<dbReference type="InterPro" id="IPR001638">
    <property type="entry name" value="Solute-binding_3/MltF_N"/>
</dbReference>
<comment type="caution">
    <text evidence="3">The sequence shown here is derived from an EMBL/GenBank/DDBJ whole genome shotgun (WGS) entry which is preliminary data.</text>
</comment>
<dbReference type="Pfam" id="PF00497">
    <property type="entry name" value="SBP_bac_3"/>
    <property type="match status" value="1"/>
</dbReference>
<proteinExistence type="predicted"/>
<organism evidence="3 4">
    <name type="scientific">Kistimonas scapharcae</name>
    <dbReference type="NCBI Taxonomy" id="1036133"/>
    <lineage>
        <taxon>Bacteria</taxon>
        <taxon>Pseudomonadati</taxon>
        <taxon>Pseudomonadota</taxon>
        <taxon>Gammaproteobacteria</taxon>
        <taxon>Oceanospirillales</taxon>
        <taxon>Endozoicomonadaceae</taxon>
        <taxon>Kistimonas</taxon>
    </lineage>
</organism>
<evidence type="ECO:0000256" key="1">
    <source>
        <dbReference type="SAM" id="SignalP"/>
    </source>
</evidence>
<evidence type="ECO:0000313" key="3">
    <source>
        <dbReference type="EMBL" id="GAA4650172.1"/>
    </source>
</evidence>
<dbReference type="SUPFAM" id="SSF53850">
    <property type="entry name" value="Periplasmic binding protein-like II"/>
    <property type="match status" value="1"/>
</dbReference>